<dbReference type="EC" id="2.4.-.-" evidence="10"/>
<proteinExistence type="predicted"/>
<keyword evidence="2" id="KW-1003">Cell membrane</keyword>
<evidence type="ECO:0000256" key="5">
    <source>
        <dbReference type="ARBA" id="ARBA00022692"/>
    </source>
</evidence>
<dbReference type="Pfam" id="PF13231">
    <property type="entry name" value="PMT_2"/>
    <property type="match status" value="1"/>
</dbReference>
<dbReference type="PANTHER" id="PTHR33908:SF3">
    <property type="entry name" value="UNDECAPRENYL PHOSPHATE-ALPHA-4-AMINO-4-DEOXY-L-ARABINOSE ARABINOSYL TRANSFERASE"/>
    <property type="match status" value="1"/>
</dbReference>
<feature type="transmembrane region" description="Helical" evidence="8">
    <location>
        <begin position="242"/>
        <end position="262"/>
    </location>
</feature>
<evidence type="ECO:0000256" key="2">
    <source>
        <dbReference type="ARBA" id="ARBA00022475"/>
    </source>
</evidence>
<feature type="transmembrane region" description="Helical" evidence="8">
    <location>
        <begin position="206"/>
        <end position="230"/>
    </location>
</feature>
<feature type="transmembrane region" description="Helical" evidence="8">
    <location>
        <begin position="334"/>
        <end position="355"/>
    </location>
</feature>
<dbReference type="Proteomes" id="UP000757435">
    <property type="component" value="Unassembled WGS sequence"/>
</dbReference>
<feature type="transmembrane region" description="Helical" evidence="8">
    <location>
        <begin position="398"/>
        <end position="419"/>
    </location>
</feature>
<reference evidence="10" key="2">
    <citation type="journal article" date="2022" name="Microbiol. Resour. Announc.">
        <title>Metagenome Sequencing to Explore Phylogenomics of Terrestrial Cyanobacteria.</title>
        <authorList>
            <person name="Ward R.D."/>
            <person name="Stajich J.E."/>
            <person name="Johansen J.R."/>
            <person name="Huntemann M."/>
            <person name="Clum A."/>
            <person name="Foster B."/>
            <person name="Foster B."/>
            <person name="Roux S."/>
            <person name="Palaniappan K."/>
            <person name="Varghese N."/>
            <person name="Mukherjee S."/>
            <person name="Reddy T.B.K."/>
            <person name="Daum C."/>
            <person name="Copeland A."/>
            <person name="Chen I.A."/>
            <person name="Ivanova N.N."/>
            <person name="Kyrpides N.C."/>
            <person name="Shapiro N."/>
            <person name="Eloe-Fadrosh E.A."/>
            <person name="Pietrasiak N."/>
        </authorList>
    </citation>
    <scope>NUCLEOTIDE SEQUENCE</scope>
    <source>
        <strain evidence="10">UHER 2000/2452</strain>
    </source>
</reference>
<organism evidence="10 11">
    <name type="scientific">Drouetiella hepatica Uher 2000/2452</name>
    <dbReference type="NCBI Taxonomy" id="904376"/>
    <lineage>
        <taxon>Bacteria</taxon>
        <taxon>Bacillati</taxon>
        <taxon>Cyanobacteriota</taxon>
        <taxon>Cyanophyceae</taxon>
        <taxon>Oculatellales</taxon>
        <taxon>Oculatellaceae</taxon>
        <taxon>Drouetiella</taxon>
    </lineage>
</organism>
<feature type="transmembrane region" description="Helical" evidence="8">
    <location>
        <begin position="176"/>
        <end position="194"/>
    </location>
</feature>
<protein>
    <submittedName>
        <fullName evidence="10">Glycosyltransferase family 39 protein</fullName>
        <ecNumber evidence="10">2.4.-.-</ecNumber>
    </submittedName>
</protein>
<keyword evidence="6 8" id="KW-1133">Transmembrane helix</keyword>
<evidence type="ECO:0000256" key="8">
    <source>
        <dbReference type="SAM" id="Phobius"/>
    </source>
</evidence>
<reference evidence="10" key="1">
    <citation type="submission" date="2021-05" db="EMBL/GenBank/DDBJ databases">
        <authorList>
            <person name="Pietrasiak N."/>
            <person name="Ward R."/>
            <person name="Stajich J.E."/>
            <person name="Kurbessoian T."/>
        </authorList>
    </citation>
    <scope>NUCLEOTIDE SEQUENCE</scope>
    <source>
        <strain evidence="10">UHER 2000/2452</strain>
    </source>
</reference>
<feature type="transmembrane region" description="Helical" evidence="8">
    <location>
        <begin position="308"/>
        <end position="328"/>
    </location>
</feature>
<feature type="transmembrane region" description="Helical" evidence="8">
    <location>
        <begin position="367"/>
        <end position="383"/>
    </location>
</feature>
<keyword evidence="3 10" id="KW-0328">Glycosyltransferase</keyword>
<evidence type="ECO:0000259" key="9">
    <source>
        <dbReference type="Pfam" id="PF13231"/>
    </source>
</evidence>
<evidence type="ECO:0000313" key="11">
    <source>
        <dbReference type="Proteomes" id="UP000757435"/>
    </source>
</evidence>
<evidence type="ECO:0000256" key="1">
    <source>
        <dbReference type="ARBA" id="ARBA00004651"/>
    </source>
</evidence>
<evidence type="ECO:0000256" key="3">
    <source>
        <dbReference type="ARBA" id="ARBA00022676"/>
    </source>
</evidence>
<gene>
    <name evidence="10" type="ORF">KME15_23090</name>
</gene>
<comment type="subcellular location">
    <subcellularLocation>
        <location evidence="1">Cell membrane</location>
        <topology evidence="1">Multi-pass membrane protein</topology>
    </subcellularLocation>
</comment>
<dbReference type="GO" id="GO:0010041">
    <property type="term" value="P:response to iron(III) ion"/>
    <property type="evidence" value="ECO:0007669"/>
    <property type="project" value="TreeGrafter"/>
</dbReference>
<accession>A0A951UPQ2</accession>
<dbReference type="EMBL" id="JAHHHD010000040">
    <property type="protein sequence ID" value="MBW4661565.1"/>
    <property type="molecule type" value="Genomic_DNA"/>
</dbReference>
<dbReference type="InterPro" id="IPR050297">
    <property type="entry name" value="LipidA_mod_glycosyltrf_83"/>
</dbReference>
<dbReference type="GO" id="GO:0016763">
    <property type="term" value="F:pentosyltransferase activity"/>
    <property type="evidence" value="ECO:0007669"/>
    <property type="project" value="TreeGrafter"/>
</dbReference>
<feature type="transmembrane region" description="Helical" evidence="8">
    <location>
        <begin position="282"/>
        <end position="301"/>
    </location>
</feature>
<dbReference type="GO" id="GO:0005886">
    <property type="term" value="C:plasma membrane"/>
    <property type="evidence" value="ECO:0007669"/>
    <property type="project" value="UniProtKB-SubCell"/>
</dbReference>
<feature type="transmembrane region" description="Helical" evidence="8">
    <location>
        <begin position="153"/>
        <end position="169"/>
    </location>
</feature>
<dbReference type="InterPro" id="IPR038731">
    <property type="entry name" value="RgtA/B/C-like"/>
</dbReference>
<keyword evidence="5 8" id="KW-0812">Transmembrane</keyword>
<sequence length="531" mass="60195">MKMRSMLLDLTKLRERGLLYFLICVVAIGVFLRCINLDQKPYWLDESYTLLRVSGYSAQDVEKDLLNGQIIKAGDFLKYQTPSLEKGAIGTIAGLAKEEPQLPPLYFLVARVWAQCFGSSKFAMRSLSVIGSLLSFPVIYLLCLELFASSTIGWMAMALFAVSPINLRYAQEIRPYSFWLTLSLISFVLLLQAIRQPAKLKWGLYTLSIIMAFYCHLLTGLVMITQGLYVLCMERFRLTKTVMAYGAALGITIVCLLPWLSIVWLNGDIAAQTLAWTRLPMLPINLMQGAGTAISHIFFAWHLKYHYSFIYLAAPTLIFILYALYYLYSKAPVRVWLLILLTVGLTTLPFLFADLTLGGRRSLNERYFLVCHTMIFLAVAYLLTSKLAHQLPASRPHLWQWITILLLSGSLLSCSIGSLGRTWWGWSEFDVEIPSIIYKAPHPLIISDKSLAAILPFAKELQPQINMQLLSHVAPDRLDLPDGFSHIFLYNPSEHLLSLAKQQNIEPQLVYSFQDPATTNQFSLYQISSRI</sequence>
<comment type="caution">
    <text evidence="10">The sequence shown here is derived from an EMBL/GenBank/DDBJ whole genome shotgun (WGS) entry which is preliminary data.</text>
</comment>
<evidence type="ECO:0000256" key="6">
    <source>
        <dbReference type="ARBA" id="ARBA00022989"/>
    </source>
</evidence>
<feature type="domain" description="Glycosyltransferase RgtA/B/C/D-like" evidence="9">
    <location>
        <begin position="103"/>
        <end position="260"/>
    </location>
</feature>
<evidence type="ECO:0000313" key="10">
    <source>
        <dbReference type="EMBL" id="MBW4661565.1"/>
    </source>
</evidence>
<feature type="transmembrane region" description="Helical" evidence="8">
    <location>
        <begin position="127"/>
        <end position="147"/>
    </location>
</feature>
<feature type="transmembrane region" description="Helical" evidence="8">
    <location>
        <begin position="17"/>
        <end position="35"/>
    </location>
</feature>
<evidence type="ECO:0000256" key="7">
    <source>
        <dbReference type="ARBA" id="ARBA00023136"/>
    </source>
</evidence>
<dbReference type="PANTHER" id="PTHR33908">
    <property type="entry name" value="MANNOSYLTRANSFERASE YKCB-RELATED"/>
    <property type="match status" value="1"/>
</dbReference>
<name>A0A951UPQ2_9CYAN</name>
<evidence type="ECO:0000256" key="4">
    <source>
        <dbReference type="ARBA" id="ARBA00022679"/>
    </source>
</evidence>
<dbReference type="AlphaFoldDB" id="A0A951UPQ2"/>
<dbReference type="GO" id="GO:0009103">
    <property type="term" value="P:lipopolysaccharide biosynthetic process"/>
    <property type="evidence" value="ECO:0007669"/>
    <property type="project" value="UniProtKB-ARBA"/>
</dbReference>
<keyword evidence="7 8" id="KW-0472">Membrane</keyword>
<keyword evidence="4 10" id="KW-0808">Transferase</keyword>